<proteinExistence type="predicted"/>
<dbReference type="Proteomes" id="UP000295455">
    <property type="component" value="Unassembled WGS sequence"/>
</dbReference>
<sequence>MKRNSSISIRELNGNLGFDTTNQVWYAIMKMDPELLNLLLDSNIDYEDIGKTRFISKLKRKFDTFRSLGDSELMLDLECCKGCNFDKPMCKFIGNVSGKHFGLFFEYKNDEISDIYHCYWYESSNLLDLL</sequence>
<protein>
    <submittedName>
        <fullName evidence="1">Uncharacterized protein</fullName>
    </submittedName>
</protein>
<comment type="caution">
    <text evidence="1">The sequence shown here is derived from an EMBL/GenBank/DDBJ whole genome shotgun (WGS) entry which is preliminary data.</text>
</comment>
<dbReference type="RefSeq" id="WP_132214954.1">
    <property type="nucleotide sequence ID" value="NZ_OX156936.1"/>
</dbReference>
<dbReference type="OrthoDB" id="1443959at2"/>
<evidence type="ECO:0000313" key="1">
    <source>
        <dbReference type="EMBL" id="TCL69300.1"/>
    </source>
</evidence>
<organism evidence="1 2">
    <name type="scientific">Mariniflexile fucanivorans</name>
    <dbReference type="NCBI Taxonomy" id="264023"/>
    <lineage>
        <taxon>Bacteria</taxon>
        <taxon>Pseudomonadati</taxon>
        <taxon>Bacteroidota</taxon>
        <taxon>Flavobacteriia</taxon>
        <taxon>Flavobacteriales</taxon>
        <taxon>Flavobacteriaceae</taxon>
        <taxon>Mariniflexile</taxon>
    </lineage>
</organism>
<keyword evidence="2" id="KW-1185">Reference proteome</keyword>
<evidence type="ECO:0000313" key="2">
    <source>
        <dbReference type="Proteomes" id="UP000295455"/>
    </source>
</evidence>
<dbReference type="AlphaFoldDB" id="A0A4R1RTB5"/>
<gene>
    <name evidence="1" type="ORF">EV196_101738</name>
</gene>
<dbReference type="EMBL" id="SLUP01000001">
    <property type="protein sequence ID" value="TCL69300.1"/>
    <property type="molecule type" value="Genomic_DNA"/>
</dbReference>
<name>A0A4R1RTB5_9FLAO</name>
<reference evidence="1 2" key="1">
    <citation type="submission" date="2019-03" db="EMBL/GenBank/DDBJ databases">
        <title>Genomic Encyclopedia of Type Strains, Phase IV (KMG-IV): sequencing the most valuable type-strain genomes for metagenomic binning, comparative biology and taxonomic classification.</title>
        <authorList>
            <person name="Goeker M."/>
        </authorList>
    </citation>
    <scope>NUCLEOTIDE SEQUENCE [LARGE SCALE GENOMIC DNA]</scope>
    <source>
        <strain evidence="1 2">DSM 18792</strain>
    </source>
</reference>
<accession>A0A4R1RTB5</accession>